<evidence type="ECO:0000313" key="2">
    <source>
        <dbReference type="EMBL" id="CAL8140075.1"/>
    </source>
</evidence>
<keyword evidence="1" id="KW-0812">Transmembrane</keyword>
<keyword evidence="1" id="KW-0472">Membrane</keyword>
<dbReference type="Proteomes" id="UP001642540">
    <property type="component" value="Unassembled WGS sequence"/>
</dbReference>
<name>A0ABP1RZT1_9HEXA</name>
<accession>A0ABP1RZT1</accession>
<comment type="caution">
    <text evidence="2">The sequence shown here is derived from an EMBL/GenBank/DDBJ whole genome shotgun (WGS) entry which is preliminary data.</text>
</comment>
<protein>
    <submittedName>
        <fullName evidence="2">Uncharacterized protein</fullName>
    </submittedName>
</protein>
<keyword evidence="1" id="KW-1133">Transmembrane helix</keyword>
<gene>
    <name evidence="2" type="ORF">ODALV1_LOCUS28129</name>
</gene>
<evidence type="ECO:0000256" key="1">
    <source>
        <dbReference type="SAM" id="Phobius"/>
    </source>
</evidence>
<feature type="transmembrane region" description="Helical" evidence="1">
    <location>
        <begin position="73"/>
        <end position="93"/>
    </location>
</feature>
<evidence type="ECO:0000313" key="3">
    <source>
        <dbReference type="Proteomes" id="UP001642540"/>
    </source>
</evidence>
<sequence length="95" mass="10651">MKKSGLSRNHQSSIELCCTLTALTCAVVVPPIFSLVTFMFPCRQFFASLVGFFYPQFCRFTSFHLISYMVQYILTEIIAIGWGTQAILLGSAIQV</sequence>
<dbReference type="EMBL" id="CAXLJM020000133">
    <property type="protein sequence ID" value="CAL8140075.1"/>
    <property type="molecule type" value="Genomic_DNA"/>
</dbReference>
<proteinExistence type="predicted"/>
<reference evidence="2 3" key="1">
    <citation type="submission" date="2024-08" db="EMBL/GenBank/DDBJ databases">
        <authorList>
            <person name="Cucini C."/>
            <person name="Frati F."/>
        </authorList>
    </citation>
    <scope>NUCLEOTIDE SEQUENCE [LARGE SCALE GENOMIC DNA]</scope>
</reference>
<organism evidence="2 3">
    <name type="scientific">Orchesella dallaii</name>
    <dbReference type="NCBI Taxonomy" id="48710"/>
    <lineage>
        <taxon>Eukaryota</taxon>
        <taxon>Metazoa</taxon>
        <taxon>Ecdysozoa</taxon>
        <taxon>Arthropoda</taxon>
        <taxon>Hexapoda</taxon>
        <taxon>Collembola</taxon>
        <taxon>Entomobryomorpha</taxon>
        <taxon>Entomobryoidea</taxon>
        <taxon>Orchesellidae</taxon>
        <taxon>Orchesellinae</taxon>
        <taxon>Orchesella</taxon>
    </lineage>
</organism>
<feature type="transmembrane region" description="Helical" evidence="1">
    <location>
        <begin position="12"/>
        <end position="33"/>
    </location>
</feature>
<feature type="transmembrane region" description="Helical" evidence="1">
    <location>
        <begin position="45"/>
        <end position="66"/>
    </location>
</feature>
<keyword evidence="3" id="KW-1185">Reference proteome</keyword>